<dbReference type="GO" id="GO:0009424">
    <property type="term" value="C:bacterial-type flagellum hook"/>
    <property type="evidence" value="ECO:0007669"/>
    <property type="project" value="UniProtKB-UniRule"/>
</dbReference>
<keyword evidence="8" id="KW-0282">Flagellum</keyword>
<dbReference type="GO" id="GO:0007155">
    <property type="term" value="P:cell adhesion"/>
    <property type="evidence" value="ECO:0007669"/>
    <property type="project" value="InterPro"/>
</dbReference>
<feature type="domain" description="Flagellar hook-associated protein 2 C-terminal" evidence="7">
    <location>
        <begin position="344"/>
        <end position="632"/>
    </location>
</feature>
<comment type="caution">
    <text evidence="8">The sequence shown here is derived from an EMBL/GenBank/DDBJ whole genome shotgun (WGS) entry which is preliminary data.</text>
</comment>
<comment type="subunit">
    <text evidence="2 5">Homopentamer.</text>
</comment>
<evidence type="ECO:0000256" key="2">
    <source>
        <dbReference type="ARBA" id="ARBA00011255"/>
    </source>
</evidence>
<dbReference type="Pfam" id="PF07195">
    <property type="entry name" value="FliD_C"/>
    <property type="match status" value="1"/>
</dbReference>
<name>A0A4R7KAB7_9CLOT</name>
<evidence type="ECO:0000259" key="7">
    <source>
        <dbReference type="Pfam" id="PF07195"/>
    </source>
</evidence>
<evidence type="ECO:0000313" key="8">
    <source>
        <dbReference type="EMBL" id="TDT50619.1"/>
    </source>
</evidence>
<evidence type="ECO:0000259" key="6">
    <source>
        <dbReference type="Pfam" id="PF02465"/>
    </source>
</evidence>
<protein>
    <recommendedName>
        <fullName evidence="5">Flagellar hook-associated protein 2</fullName>
        <shortName evidence="5">HAP2</shortName>
    </recommendedName>
    <alternativeName>
        <fullName evidence="5">Flagellar cap protein</fullName>
    </alternativeName>
</protein>
<evidence type="ECO:0000256" key="1">
    <source>
        <dbReference type="ARBA" id="ARBA00009764"/>
    </source>
</evidence>
<dbReference type="Proteomes" id="UP000295325">
    <property type="component" value="Unassembled WGS sequence"/>
</dbReference>
<dbReference type="PANTHER" id="PTHR30288">
    <property type="entry name" value="FLAGELLAR CAP/ASSEMBLY PROTEIN FLID"/>
    <property type="match status" value="1"/>
</dbReference>
<feature type="domain" description="Flagellar hook-associated protein 2 N-terminal" evidence="6">
    <location>
        <begin position="12"/>
        <end position="119"/>
    </location>
</feature>
<reference evidence="8 9" key="1">
    <citation type="submission" date="2019-03" db="EMBL/GenBank/DDBJ databases">
        <title>Genomic Encyclopedia of Type Strains, Phase IV (KMG-IV): sequencing the most valuable type-strain genomes for metagenomic binning, comparative biology and taxonomic classification.</title>
        <authorList>
            <person name="Goeker M."/>
        </authorList>
    </citation>
    <scope>NUCLEOTIDE SEQUENCE [LARGE SCALE GENOMIC DNA]</scope>
    <source>
        <strain evidence="8 9">DSM 24455</strain>
    </source>
</reference>
<dbReference type="EMBL" id="SOAZ01000026">
    <property type="protein sequence ID" value="TDT50619.1"/>
    <property type="molecule type" value="Genomic_DNA"/>
</dbReference>
<dbReference type="OrthoDB" id="9776025at2"/>
<keyword evidence="5" id="KW-0964">Secreted</keyword>
<dbReference type="GO" id="GO:0071973">
    <property type="term" value="P:bacterial-type flagellum-dependent cell motility"/>
    <property type="evidence" value="ECO:0007669"/>
    <property type="project" value="TreeGrafter"/>
</dbReference>
<dbReference type="GO" id="GO:0009421">
    <property type="term" value="C:bacterial-type flagellum filament cap"/>
    <property type="evidence" value="ECO:0007669"/>
    <property type="project" value="InterPro"/>
</dbReference>
<evidence type="ECO:0000256" key="4">
    <source>
        <dbReference type="ARBA" id="ARBA00023143"/>
    </source>
</evidence>
<proteinExistence type="inferred from homology"/>
<dbReference type="InterPro" id="IPR040026">
    <property type="entry name" value="FliD"/>
</dbReference>
<dbReference type="GO" id="GO:0005576">
    <property type="term" value="C:extracellular region"/>
    <property type="evidence" value="ECO:0007669"/>
    <property type="project" value="UniProtKB-SubCell"/>
</dbReference>
<evidence type="ECO:0000256" key="3">
    <source>
        <dbReference type="ARBA" id="ARBA00023054"/>
    </source>
</evidence>
<keyword evidence="8" id="KW-0966">Cell projection</keyword>
<comment type="similarity">
    <text evidence="1 5">Belongs to the FliD family.</text>
</comment>
<dbReference type="PANTHER" id="PTHR30288:SF0">
    <property type="entry name" value="FLAGELLAR HOOK-ASSOCIATED PROTEIN 2"/>
    <property type="match status" value="1"/>
</dbReference>
<comment type="subcellular location">
    <subcellularLocation>
        <location evidence="5">Secreted</location>
    </subcellularLocation>
    <subcellularLocation>
        <location evidence="5">Bacterial flagellum</location>
    </subcellularLocation>
</comment>
<dbReference type="AlphaFoldDB" id="A0A4R7KAB7"/>
<dbReference type="InterPro" id="IPR010809">
    <property type="entry name" value="FliD_C"/>
</dbReference>
<dbReference type="Pfam" id="PF02465">
    <property type="entry name" value="FliD_N"/>
    <property type="match status" value="1"/>
</dbReference>
<keyword evidence="3" id="KW-0175">Coiled coil</keyword>
<gene>
    <name evidence="8" type="ORF">EDD71_12636</name>
</gene>
<organism evidence="8 9">
    <name type="scientific">Fonticella tunisiensis</name>
    <dbReference type="NCBI Taxonomy" id="1096341"/>
    <lineage>
        <taxon>Bacteria</taxon>
        <taxon>Bacillati</taxon>
        <taxon>Bacillota</taxon>
        <taxon>Clostridia</taxon>
        <taxon>Eubacteriales</taxon>
        <taxon>Clostridiaceae</taxon>
        <taxon>Fonticella</taxon>
    </lineage>
</organism>
<keyword evidence="8" id="KW-0969">Cilium</keyword>
<evidence type="ECO:0000256" key="5">
    <source>
        <dbReference type="RuleBase" id="RU362066"/>
    </source>
</evidence>
<keyword evidence="4 5" id="KW-0975">Bacterial flagellum</keyword>
<accession>A0A4R7KAB7</accession>
<dbReference type="InterPro" id="IPR003481">
    <property type="entry name" value="FliD_N"/>
</dbReference>
<dbReference type="RefSeq" id="WP_133629059.1">
    <property type="nucleotide sequence ID" value="NZ_SOAZ01000026.1"/>
</dbReference>
<evidence type="ECO:0000313" key="9">
    <source>
        <dbReference type="Proteomes" id="UP000295325"/>
    </source>
</evidence>
<sequence>MSDMLRITGLATGLDVDSMVKTMMKAENVKLDKLKQDRQIVQWKQELYREILGDINTFKSTYFDVLKPDSYMLSVNSYAAFDISHSDEGSTTTGSIVSVSAGAGAVPGTYSVQVINLAEPAKISGNALNQSLAVTDTVAQSWLGQSIGFSIDGASEETIKLDKDENGQPYTINTVTDLVSAINDQISNNINLKGKVTAEIITQGSDNYIRFNALTNSIVKITSASVTDPANDILANLKGKIINPTTSTKLSDLGVTGPTSLKLSYDGGNSTTINIDTNKTIGDVIDAISEATSGNVIAKYSELTKTFTIQTVQTGSSKSLTIDSSSSTELLNALGITSGDGLPGEDAEVTITPPGGSATTIKKSSNTFTIDGITYNILQESGDPPKIANITLTSNVQKTFDKIKAFIDKYNEIVDKIQKKLNEKRQYDYKPLTDDQKKEMKDDDIKRWEEKAKEGLLKNDSMLQNMLYSMRRAFYDGVEGAGISLKDAGLSTSSDYLQGGKIIIDEAKLKDAIQNRGEQLAKLFMKDSDINYDPDHKNDSERYDQIGIFQRINDILKDYTRTTRDSSGRKGILIETAGIVGDLSEFNNMLSRQIANDYDKKISELTDKLSEKEDKYYEQFARLEVAMQKMNQQSAWLMQQLGFSGGVS</sequence>
<comment type="function">
    <text evidence="5">Required for morphogenesis and for the elongation of the flagellar filament by facilitating polymerization of the flagellin monomers at the tip of growing filament. Forms a capping structure, which prevents flagellin subunits (transported through the central channel of the flagellum) from leaking out without polymerization at the distal end.</text>
</comment>
<keyword evidence="9" id="KW-1185">Reference proteome</keyword>